<evidence type="ECO:0000313" key="2">
    <source>
        <dbReference type="EnsemblPlants" id="KEH19856"/>
    </source>
</evidence>
<keyword evidence="3" id="KW-1185">Reference proteome</keyword>
<dbReference type="EMBL" id="CM001224">
    <property type="protein sequence ID" value="KEH19856.1"/>
    <property type="molecule type" value="Genomic_DNA"/>
</dbReference>
<reference evidence="1 3" key="1">
    <citation type="journal article" date="2011" name="Nature">
        <title>The Medicago genome provides insight into the evolution of rhizobial symbioses.</title>
        <authorList>
            <person name="Young N.D."/>
            <person name="Debelle F."/>
            <person name="Oldroyd G.E."/>
            <person name="Geurts R."/>
            <person name="Cannon S.B."/>
            <person name="Udvardi M.K."/>
            <person name="Benedito V.A."/>
            <person name="Mayer K.F."/>
            <person name="Gouzy J."/>
            <person name="Schoof H."/>
            <person name="Van de Peer Y."/>
            <person name="Proost S."/>
            <person name="Cook D.R."/>
            <person name="Meyers B.C."/>
            <person name="Spannagl M."/>
            <person name="Cheung F."/>
            <person name="De Mita S."/>
            <person name="Krishnakumar V."/>
            <person name="Gundlach H."/>
            <person name="Zhou S."/>
            <person name="Mudge J."/>
            <person name="Bharti A.K."/>
            <person name="Murray J.D."/>
            <person name="Naoumkina M.A."/>
            <person name="Rosen B."/>
            <person name="Silverstein K.A."/>
            <person name="Tang H."/>
            <person name="Rombauts S."/>
            <person name="Zhao P.X."/>
            <person name="Zhou P."/>
            <person name="Barbe V."/>
            <person name="Bardou P."/>
            <person name="Bechner M."/>
            <person name="Bellec A."/>
            <person name="Berger A."/>
            <person name="Berges H."/>
            <person name="Bidwell S."/>
            <person name="Bisseling T."/>
            <person name="Choisne N."/>
            <person name="Couloux A."/>
            <person name="Denny R."/>
            <person name="Deshpande S."/>
            <person name="Dai X."/>
            <person name="Doyle J.J."/>
            <person name="Dudez A.M."/>
            <person name="Farmer A.D."/>
            <person name="Fouteau S."/>
            <person name="Franken C."/>
            <person name="Gibelin C."/>
            <person name="Gish J."/>
            <person name="Goldstein S."/>
            <person name="Gonzalez A.J."/>
            <person name="Green P.J."/>
            <person name="Hallab A."/>
            <person name="Hartog M."/>
            <person name="Hua A."/>
            <person name="Humphray S.J."/>
            <person name="Jeong D.H."/>
            <person name="Jing Y."/>
            <person name="Jocker A."/>
            <person name="Kenton S.M."/>
            <person name="Kim D.J."/>
            <person name="Klee K."/>
            <person name="Lai H."/>
            <person name="Lang C."/>
            <person name="Lin S."/>
            <person name="Macmil S.L."/>
            <person name="Magdelenat G."/>
            <person name="Matthews L."/>
            <person name="McCorrison J."/>
            <person name="Monaghan E.L."/>
            <person name="Mun J.H."/>
            <person name="Najar F.Z."/>
            <person name="Nicholson C."/>
            <person name="Noirot C."/>
            <person name="O'Bleness M."/>
            <person name="Paule C.R."/>
            <person name="Poulain J."/>
            <person name="Prion F."/>
            <person name="Qin B."/>
            <person name="Qu C."/>
            <person name="Retzel E.F."/>
            <person name="Riddle C."/>
            <person name="Sallet E."/>
            <person name="Samain S."/>
            <person name="Samson N."/>
            <person name="Sanders I."/>
            <person name="Saurat O."/>
            <person name="Scarpelli C."/>
            <person name="Schiex T."/>
            <person name="Segurens B."/>
            <person name="Severin A.J."/>
            <person name="Sherrier D.J."/>
            <person name="Shi R."/>
            <person name="Sims S."/>
            <person name="Singer S.R."/>
            <person name="Sinharoy S."/>
            <person name="Sterck L."/>
            <person name="Viollet A."/>
            <person name="Wang B.B."/>
            <person name="Wang K."/>
            <person name="Wang M."/>
            <person name="Wang X."/>
            <person name="Warfsmann J."/>
            <person name="Weissenbach J."/>
            <person name="White D.D."/>
            <person name="White J.D."/>
            <person name="Wiley G.B."/>
            <person name="Wincker P."/>
            <person name="Xing Y."/>
            <person name="Yang L."/>
            <person name="Yao Z."/>
            <person name="Ying F."/>
            <person name="Zhai J."/>
            <person name="Zhou L."/>
            <person name="Zuber A."/>
            <person name="Denarie J."/>
            <person name="Dixon R.A."/>
            <person name="May G.D."/>
            <person name="Schwartz D.C."/>
            <person name="Rogers J."/>
            <person name="Quetier F."/>
            <person name="Town C.D."/>
            <person name="Roe B.A."/>
        </authorList>
    </citation>
    <scope>NUCLEOTIDE SEQUENCE [LARGE SCALE GENOMIC DNA]</scope>
    <source>
        <strain evidence="1">A17</strain>
        <strain evidence="2 3">cv. Jemalong A17</strain>
    </source>
</reference>
<evidence type="ECO:0000313" key="1">
    <source>
        <dbReference type="EMBL" id="KEH19856.1"/>
    </source>
</evidence>
<sequence length="98" mass="10741">MSLITPKDSKCEKLLRGSFVDNCGPTRLEGSVPASCQVIVWVLILELTNIIIISSSDSSSIEGQYETGLAREHGIHWLVTAKIVAHQKKVHQITDVSI</sequence>
<protein>
    <submittedName>
        <fullName evidence="1 2">Uncharacterized protein</fullName>
    </submittedName>
</protein>
<accession>A0A072TRS6</accession>
<dbReference type="AlphaFoldDB" id="A0A072TRS6"/>
<dbReference type="EnsemblPlants" id="KEH19856">
    <property type="protein sequence ID" value="KEH19856"/>
    <property type="gene ID" value="MTR_8g469560"/>
</dbReference>
<gene>
    <name evidence="1" type="ordered locus">MTR_8g469560</name>
</gene>
<proteinExistence type="predicted"/>
<dbReference type="HOGENOM" id="CLU_2336890_0_0_1"/>
<evidence type="ECO:0000313" key="3">
    <source>
        <dbReference type="Proteomes" id="UP000002051"/>
    </source>
</evidence>
<dbReference type="Proteomes" id="UP000002051">
    <property type="component" value="Chromosome 8"/>
</dbReference>
<organism evidence="1 3">
    <name type="scientific">Medicago truncatula</name>
    <name type="common">Barrel medic</name>
    <name type="synonym">Medicago tribuloides</name>
    <dbReference type="NCBI Taxonomy" id="3880"/>
    <lineage>
        <taxon>Eukaryota</taxon>
        <taxon>Viridiplantae</taxon>
        <taxon>Streptophyta</taxon>
        <taxon>Embryophyta</taxon>
        <taxon>Tracheophyta</taxon>
        <taxon>Spermatophyta</taxon>
        <taxon>Magnoliopsida</taxon>
        <taxon>eudicotyledons</taxon>
        <taxon>Gunneridae</taxon>
        <taxon>Pentapetalae</taxon>
        <taxon>rosids</taxon>
        <taxon>fabids</taxon>
        <taxon>Fabales</taxon>
        <taxon>Fabaceae</taxon>
        <taxon>Papilionoideae</taxon>
        <taxon>50 kb inversion clade</taxon>
        <taxon>NPAAA clade</taxon>
        <taxon>Hologalegina</taxon>
        <taxon>IRL clade</taxon>
        <taxon>Trifolieae</taxon>
        <taxon>Medicago</taxon>
    </lineage>
</organism>
<reference evidence="1 3" key="2">
    <citation type="journal article" date="2014" name="BMC Genomics">
        <title>An improved genome release (version Mt4.0) for the model legume Medicago truncatula.</title>
        <authorList>
            <person name="Tang H."/>
            <person name="Krishnakumar V."/>
            <person name="Bidwell S."/>
            <person name="Rosen B."/>
            <person name="Chan A."/>
            <person name="Zhou S."/>
            <person name="Gentzbittel L."/>
            <person name="Childs K.L."/>
            <person name="Yandell M."/>
            <person name="Gundlach H."/>
            <person name="Mayer K.F."/>
            <person name="Schwartz D.C."/>
            <person name="Town C.D."/>
        </authorList>
    </citation>
    <scope>GENOME REANNOTATION</scope>
    <source>
        <strain evidence="1">A17</strain>
        <strain evidence="2 3">cv. Jemalong A17</strain>
    </source>
</reference>
<name>A0A072TRS6_MEDTR</name>
<reference evidence="2" key="3">
    <citation type="submission" date="2015-04" db="UniProtKB">
        <authorList>
            <consortium name="EnsemblPlants"/>
        </authorList>
    </citation>
    <scope>IDENTIFICATION</scope>
    <source>
        <strain evidence="2">cv. Jemalong A17</strain>
    </source>
</reference>